<accession>A0ABW5CQJ6</accession>
<dbReference type="SUPFAM" id="SSF52833">
    <property type="entry name" value="Thioredoxin-like"/>
    <property type="match status" value="1"/>
</dbReference>
<dbReference type="EMBL" id="JBHUIJ010000019">
    <property type="protein sequence ID" value="MFD2238581.1"/>
    <property type="molecule type" value="Genomic_DNA"/>
</dbReference>
<gene>
    <name evidence="5" type="ORF">ACFSKQ_14085</name>
</gene>
<sequence>MDTNARQPVMKAARHASVLLASAAMLALAACSDNDAPGSVIVGSAEAQTPEAAAEGERRTNPSAVTAPRAQGSVDVAALMEEGPLPDIVIGDPDAPVTIVEYASLTCSHCANFHVNSLPAVKADYVDTGIAKIVVREFPFDPRALAGFMLARCVPENQRESMIDVLFQQQANWARAENASAALLSIARLSGMSQDEFAACLQNTELQGQITSVKDRGENEFGVNATPTFFINGDRYAGALSADEMAAVIESHR</sequence>
<feature type="chain" id="PRO_5046282739" evidence="3">
    <location>
        <begin position="30"/>
        <end position="253"/>
    </location>
</feature>
<evidence type="ECO:0000259" key="4">
    <source>
        <dbReference type="Pfam" id="PF13462"/>
    </source>
</evidence>
<dbReference type="CDD" id="cd02972">
    <property type="entry name" value="DsbA_family"/>
    <property type="match status" value="1"/>
</dbReference>
<keyword evidence="3" id="KW-0732">Signal</keyword>
<dbReference type="Pfam" id="PF13462">
    <property type="entry name" value="Thioredoxin_4"/>
    <property type="match status" value="1"/>
</dbReference>
<comment type="similarity">
    <text evidence="1">Belongs to the thioredoxin family. DsbA subfamily.</text>
</comment>
<feature type="domain" description="Thioredoxin-like fold" evidence="4">
    <location>
        <begin position="87"/>
        <end position="250"/>
    </location>
</feature>
<dbReference type="PROSITE" id="PS51257">
    <property type="entry name" value="PROKAR_LIPOPROTEIN"/>
    <property type="match status" value="1"/>
</dbReference>
<feature type="signal peptide" evidence="3">
    <location>
        <begin position="1"/>
        <end position="29"/>
    </location>
</feature>
<organism evidence="5 6">
    <name type="scientific">Aureimonas populi</name>
    <dbReference type="NCBI Taxonomy" id="1701758"/>
    <lineage>
        <taxon>Bacteria</taxon>
        <taxon>Pseudomonadati</taxon>
        <taxon>Pseudomonadota</taxon>
        <taxon>Alphaproteobacteria</taxon>
        <taxon>Hyphomicrobiales</taxon>
        <taxon>Aurantimonadaceae</taxon>
        <taxon>Aureimonas</taxon>
    </lineage>
</organism>
<dbReference type="InterPro" id="IPR036249">
    <property type="entry name" value="Thioredoxin-like_sf"/>
</dbReference>
<evidence type="ECO:0000256" key="2">
    <source>
        <dbReference type="SAM" id="MobiDB-lite"/>
    </source>
</evidence>
<dbReference type="Gene3D" id="3.40.30.10">
    <property type="entry name" value="Glutaredoxin"/>
    <property type="match status" value="1"/>
</dbReference>
<comment type="caution">
    <text evidence="5">The sequence shown here is derived from an EMBL/GenBank/DDBJ whole genome shotgun (WGS) entry which is preliminary data.</text>
</comment>
<dbReference type="PANTHER" id="PTHR13887">
    <property type="entry name" value="GLUTATHIONE S-TRANSFERASE KAPPA"/>
    <property type="match status" value="1"/>
</dbReference>
<evidence type="ECO:0000256" key="1">
    <source>
        <dbReference type="ARBA" id="ARBA00005791"/>
    </source>
</evidence>
<feature type="region of interest" description="Disordered" evidence="2">
    <location>
        <begin position="47"/>
        <end position="68"/>
    </location>
</feature>
<dbReference type="PANTHER" id="PTHR13887:SF56">
    <property type="entry name" value="THIOREDOXIN-LIKE REDUCTASE RV2466C"/>
    <property type="match status" value="1"/>
</dbReference>
<keyword evidence="6" id="KW-1185">Reference proteome</keyword>
<protein>
    <submittedName>
        <fullName evidence="5">DsbA family protein</fullName>
    </submittedName>
</protein>
<dbReference type="InterPro" id="IPR012336">
    <property type="entry name" value="Thioredoxin-like_fold"/>
</dbReference>
<proteinExistence type="inferred from homology"/>
<evidence type="ECO:0000256" key="3">
    <source>
        <dbReference type="SAM" id="SignalP"/>
    </source>
</evidence>
<dbReference type="RefSeq" id="WP_209736593.1">
    <property type="nucleotide sequence ID" value="NZ_CP072611.1"/>
</dbReference>
<evidence type="ECO:0000313" key="5">
    <source>
        <dbReference type="EMBL" id="MFD2238581.1"/>
    </source>
</evidence>
<evidence type="ECO:0000313" key="6">
    <source>
        <dbReference type="Proteomes" id="UP001597371"/>
    </source>
</evidence>
<dbReference type="Proteomes" id="UP001597371">
    <property type="component" value="Unassembled WGS sequence"/>
</dbReference>
<reference evidence="6" key="1">
    <citation type="journal article" date="2019" name="Int. J. Syst. Evol. Microbiol.">
        <title>The Global Catalogue of Microorganisms (GCM) 10K type strain sequencing project: providing services to taxonomists for standard genome sequencing and annotation.</title>
        <authorList>
            <consortium name="The Broad Institute Genomics Platform"/>
            <consortium name="The Broad Institute Genome Sequencing Center for Infectious Disease"/>
            <person name="Wu L."/>
            <person name="Ma J."/>
        </authorList>
    </citation>
    <scope>NUCLEOTIDE SEQUENCE [LARGE SCALE GENOMIC DNA]</scope>
    <source>
        <strain evidence="6">ZS-35-S2</strain>
    </source>
</reference>
<name>A0ABW5CQJ6_9HYPH</name>